<dbReference type="Proteomes" id="UP000022910">
    <property type="component" value="Unassembled WGS sequence"/>
</dbReference>
<dbReference type="AlphaFoldDB" id="A0A015LA36"/>
<comment type="caution">
    <text evidence="1">The sequence shown here is derived from an EMBL/GenBank/DDBJ whole genome shotgun (WGS) entry which is preliminary data.</text>
</comment>
<accession>A0A015LA36</accession>
<organism evidence="1 2">
    <name type="scientific">Rhizophagus irregularis (strain DAOM 197198w)</name>
    <name type="common">Glomus intraradices</name>
    <dbReference type="NCBI Taxonomy" id="1432141"/>
    <lineage>
        <taxon>Eukaryota</taxon>
        <taxon>Fungi</taxon>
        <taxon>Fungi incertae sedis</taxon>
        <taxon>Mucoromycota</taxon>
        <taxon>Glomeromycotina</taxon>
        <taxon>Glomeromycetes</taxon>
        <taxon>Glomerales</taxon>
        <taxon>Glomeraceae</taxon>
        <taxon>Rhizophagus</taxon>
    </lineage>
</organism>
<protein>
    <submittedName>
        <fullName evidence="1">Uncharacterized protein</fullName>
    </submittedName>
</protein>
<sequence>MREQATVCLLIARRSGYAGRARRQAPPDWERESTGVTRARVWRGTWENPGTPDRMSQKAWFWRRKRKLMAWSER</sequence>
<evidence type="ECO:0000313" key="2">
    <source>
        <dbReference type="Proteomes" id="UP000022910"/>
    </source>
</evidence>
<reference evidence="1 2" key="1">
    <citation type="submission" date="2014-02" db="EMBL/GenBank/DDBJ databases">
        <title>Single nucleus genome sequencing reveals high similarity among nuclei of an endomycorrhizal fungus.</title>
        <authorList>
            <person name="Lin K."/>
            <person name="Geurts R."/>
            <person name="Zhang Z."/>
            <person name="Limpens E."/>
            <person name="Saunders D.G."/>
            <person name="Mu D."/>
            <person name="Pang E."/>
            <person name="Cao H."/>
            <person name="Cha H."/>
            <person name="Lin T."/>
            <person name="Zhou Q."/>
            <person name="Shang Y."/>
            <person name="Li Y."/>
            <person name="Ivanov S."/>
            <person name="Sharma T."/>
            <person name="Velzen R.V."/>
            <person name="Ruijter N.D."/>
            <person name="Aanen D.K."/>
            <person name="Win J."/>
            <person name="Kamoun S."/>
            <person name="Bisseling T."/>
            <person name="Huang S."/>
        </authorList>
    </citation>
    <scope>NUCLEOTIDE SEQUENCE [LARGE SCALE GENOMIC DNA]</scope>
    <source>
        <strain evidence="2">DAOM197198w</strain>
    </source>
</reference>
<proteinExistence type="predicted"/>
<dbReference type="HOGENOM" id="CLU_2689110_0_0_1"/>
<dbReference type="EMBL" id="JEMT01012147">
    <property type="protein sequence ID" value="EXX76569.1"/>
    <property type="molecule type" value="Genomic_DNA"/>
</dbReference>
<evidence type="ECO:0000313" key="1">
    <source>
        <dbReference type="EMBL" id="EXX76569.1"/>
    </source>
</evidence>
<keyword evidence="2" id="KW-1185">Reference proteome</keyword>
<gene>
    <name evidence="1" type="ORF">RirG_031990</name>
</gene>
<name>A0A015LA36_RHIIW</name>